<sequence>MAKIIIKRYAFANKQIQIIDVDYKQIYAELDEEIRTSHEPVAASHAFESNFLTVVIVLEPIHQKSDDPLDKPLRWIPSA</sequence>
<proteinExistence type="predicted"/>
<name>A0A385SWG4_9BACT</name>
<accession>A0A385SWG4</accession>
<dbReference type="AlphaFoldDB" id="A0A385SWG4"/>
<evidence type="ECO:0000313" key="2">
    <source>
        <dbReference type="Proteomes" id="UP000266183"/>
    </source>
</evidence>
<dbReference type="Proteomes" id="UP000266183">
    <property type="component" value="Chromosome"/>
</dbReference>
<keyword evidence="2" id="KW-1185">Reference proteome</keyword>
<reference evidence="2" key="1">
    <citation type="submission" date="2018-09" db="EMBL/GenBank/DDBJ databases">
        <title>Chryseolinea sp. KIS68-18 isolated from soil.</title>
        <authorList>
            <person name="Weon H.-Y."/>
            <person name="Kwon S.-W."/>
            <person name="Lee S.A."/>
        </authorList>
    </citation>
    <scope>NUCLEOTIDE SEQUENCE [LARGE SCALE GENOMIC DNA]</scope>
    <source>
        <strain evidence="2">KIS68-18</strain>
    </source>
</reference>
<dbReference type="KEGG" id="chk:D4L85_31855"/>
<gene>
    <name evidence="1" type="ORF">D4L85_31855</name>
</gene>
<protein>
    <submittedName>
        <fullName evidence="1">Uncharacterized protein</fullName>
    </submittedName>
</protein>
<evidence type="ECO:0000313" key="1">
    <source>
        <dbReference type="EMBL" id="AYB34896.1"/>
    </source>
</evidence>
<organism evidence="1 2">
    <name type="scientific">Chryseolinea soli</name>
    <dbReference type="NCBI Taxonomy" id="2321403"/>
    <lineage>
        <taxon>Bacteria</taxon>
        <taxon>Pseudomonadati</taxon>
        <taxon>Bacteroidota</taxon>
        <taxon>Cytophagia</taxon>
        <taxon>Cytophagales</taxon>
        <taxon>Fulvivirgaceae</taxon>
        <taxon>Chryseolinea</taxon>
    </lineage>
</organism>
<dbReference type="RefSeq" id="WP_119758149.1">
    <property type="nucleotide sequence ID" value="NZ_CP032382.1"/>
</dbReference>
<dbReference type="EMBL" id="CP032382">
    <property type="protein sequence ID" value="AYB34896.1"/>
    <property type="molecule type" value="Genomic_DNA"/>
</dbReference>